<reference evidence="3" key="1">
    <citation type="submission" date="2016-11" db="EMBL/GenBank/DDBJ databases">
        <authorList>
            <person name="Varghese N."/>
            <person name="Submissions S."/>
        </authorList>
    </citation>
    <scope>NUCLEOTIDE SEQUENCE [LARGE SCALE GENOMIC DNA]</scope>
    <source>
        <strain evidence="3">CECT 8089</strain>
    </source>
</reference>
<gene>
    <name evidence="2" type="ORF">SAMN05216288_2754</name>
</gene>
<dbReference type="EMBL" id="FRBQ01000003">
    <property type="protein sequence ID" value="SHL98794.1"/>
    <property type="molecule type" value="Genomic_DNA"/>
</dbReference>
<keyword evidence="1" id="KW-0812">Transmembrane</keyword>
<evidence type="ECO:0000256" key="1">
    <source>
        <dbReference type="SAM" id="Phobius"/>
    </source>
</evidence>
<proteinExistence type="predicted"/>
<dbReference type="STRING" id="1220495.SAMN05216288_2754"/>
<organism evidence="2 3">
    <name type="scientific">Phytopseudomonas punonensis</name>
    <dbReference type="NCBI Taxonomy" id="1220495"/>
    <lineage>
        <taxon>Bacteria</taxon>
        <taxon>Pseudomonadati</taxon>
        <taxon>Pseudomonadota</taxon>
        <taxon>Gammaproteobacteria</taxon>
        <taxon>Pseudomonadales</taxon>
        <taxon>Pseudomonadaceae</taxon>
        <taxon>Phytopseudomonas</taxon>
    </lineage>
</organism>
<evidence type="ECO:0000313" key="2">
    <source>
        <dbReference type="EMBL" id="SHL98794.1"/>
    </source>
</evidence>
<dbReference type="Proteomes" id="UP000184305">
    <property type="component" value="Unassembled WGS sequence"/>
</dbReference>
<name>A0A1M7F404_9GAMM</name>
<evidence type="ECO:0000313" key="3">
    <source>
        <dbReference type="Proteomes" id="UP000184305"/>
    </source>
</evidence>
<dbReference type="AlphaFoldDB" id="A0A1M7F404"/>
<feature type="transmembrane region" description="Helical" evidence="1">
    <location>
        <begin position="41"/>
        <end position="61"/>
    </location>
</feature>
<sequence length="94" mass="10355">MFFIRNLGLPFILIVGGMVAMFGLVLLSQQGGAATVWAKAISPWMILLPAFGAALAARRLVQIWQWRRGTLNGGCPSCTGVMVRRRCRMCGHYD</sequence>
<keyword evidence="1" id="KW-0472">Membrane</keyword>
<keyword evidence="1" id="KW-1133">Transmembrane helix</keyword>
<feature type="transmembrane region" description="Helical" evidence="1">
    <location>
        <begin position="7"/>
        <end position="29"/>
    </location>
</feature>
<accession>A0A1M7F404</accession>
<keyword evidence="3" id="KW-1185">Reference proteome</keyword>
<protein>
    <submittedName>
        <fullName evidence="2">Uncharacterized protein</fullName>
    </submittedName>
</protein>